<dbReference type="SUPFAM" id="SSF55874">
    <property type="entry name" value="ATPase domain of HSP90 chaperone/DNA topoisomerase II/histidine kinase"/>
    <property type="match status" value="1"/>
</dbReference>
<evidence type="ECO:0000256" key="3">
    <source>
        <dbReference type="ARBA" id="ARBA00022553"/>
    </source>
</evidence>
<comment type="catalytic activity">
    <reaction evidence="1">
        <text>ATP + protein L-histidine = ADP + protein N-phospho-L-histidine.</text>
        <dbReference type="EC" id="2.7.13.3"/>
    </reaction>
</comment>
<evidence type="ECO:0000259" key="12">
    <source>
        <dbReference type="PROSITE" id="PS50112"/>
    </source>
</evidence>
<dbReference type="AlphaFoldDB" id="C3X516"/>
<dbReference type="InterPro" id="IPR035965">
    <property type="entry name" value="PAS-like_dom_sf"/>
</dbReference>
<feature type="domain" description="Response regulatory" evidence="11">
    <location>
        <begin position="533"/>
        <end position="653"/>
    </location>
</feature>
<dbReference type="PANTHER" id="PTHR45339">
    <property type="entry name" value="HYBRID SIGNAL TRANSDUCTION HISTIDINE KINASE J"/>
    <property type="match status" value="1"/>
</dbReference>
<dbReference type="EMBL" id="ACDP02000006">
    <property type="protein sequence ID" value="EEO28302.2"/>
    <property type="molecule type" value="Genomic_DNA"/>
</dbReference>
<accession>C3X516</accession>
<evidence type="ECO:0000256" key="7">
    <source>
        <dbReference type="ARBA" id="ARBA00058004"/>
    </source>
</evidence>
<name>C3X516_9BURK</name>
<dbReference type="SUPFAM" id="SSF52172">
    <property type="entry name" value="CheY-like"/>
    <property type="match status" value="2"/>
</dbReference>
<dbReference type="FunFam" id="3.30.565.10:FF:000010">
    <property type="entry name" value="Sensor histidine kinase RcsC"/>
    <property type="match status" value="1"/>
</dbReference>
<dbReference type="GO" id="GO:0000155">
    <property type="term" value="F:phosphorelay sensor kinase activity"/>
    <property type="evidence" value="ECO:0007669"/>
    <property type="project" value="InterPro"/>
</dbReference>
<gene>
    <name evidence="13" type="ORF">OFAG_01455</name>
</gene>
<dbReference type="Gene3D" id="3.30.565.10">
    <property type="entry name" value="Histidine kinase-like ATPase, C-terminal domain"/>
    <property type="match status" value="1"/>
</dbReference>
<dbReference type="CDD" id="cd17546">
    <property type="entry name" value="REC_hyHK_CKI1_RcsC-like"/>
    <property type="match status" value="2"/>
</dbReference>
<dbReference type="InterPro" id="IPR005467">
    <property type="entry name" value="His_kinase_dom"/>
</dbReference>
<dbReference type="SMART" id="SM00387">
    <property type="entry name" value="HATPase_c"/>
    <property type="match status" value="1"/>
</dbReference>
<evidence type="ECO:0000256" key="8">
    <source>
        <dbReference type="ARBA" id="ARBA00070152"/>
    </source>
</evidence>
<dbReference type="Pfam" id="PF00072">
    <property type="entry name" value="Response_reg"/>
    <property type="match status" value="2"/>
</dbReference>
<evidence type="ECO:0000256" key="9">
    <source>
        <dbReference type="PROSITE-ProRule" id="PRU00169"/>
    </source>
</evidence>
<dbReference type="RefSeq" id="WP_020994803.1">
    <property type="nucleotide sequence ID" value="NZ_CABMNL010000001.1"/>
</dbReference>
<keyword evidence="4" id="KW-0732">Signal</keyword>
<dbReference type="SMART" id="SM00388">
    <property type="entry name" value="HisKA"/>
    <property type="match status" value="1"/>
</dbReference>
<dbReference type="InterPro" id="IPR004358">
    <property type="entry name" value="Sig_transdc_His_kin-like_C"/>
</dbReference>
<comment type="caution">
    <text evidence="13">The sequence shown here is derived from an EMBL/GenBank/DDBJ whole genome shotgun (WGS) entry which is preliminary data.</text>
</comment>
<evidence type="ECO:0000313" key="13">
    <source>
        <dbReference type="EMBL" id="EEO28302.2"/>
    </source>
</evidence>
<evidence type="ECO:0000256" key="1">
    <source>
        <dbReference type="ARBA" id="ARBA00000085"/>
    </source>
</evidence>
<dbReference type="PRINTS" id="PR00344">
    <property type="entry name" value="BCTRLSENSOR"/>
</dbReference>
<dbReference type="Gene3D" id="3.40.50.2300">
    <property type="match status" value="2"/>
</dbReference>
<reference evidence="13" key="1">
    <citation type="submission" date="2011-10" db="EMBL/GenBank/DDBJ databases">
        <title>The Genome Sequence of Oxalobacter formigenes HOxBLS.</title>
        <authorList>
            <consortium name="The Broad Institute Genome Sequencing Platform"/>
            <person name="Earl A."/>
            <person name="Ward D."/>
            <person name="Feldgarden M."/>
            <person name="Gevers D."/>
            <person name="Allison M.J."/>
            <person name="Humphrey S."/>
            <person name="Young S.K."/>
            <person name="Zeng Q."/>
            <person name="Gargeya S."/>
            <person name="Fitzgerald M."/>
            <person name="Haas B."/>
            <person name="Abouelleil A."/>
            <person name="Alvarado L."/>
            <person name="Arachchi H.M."/>
            <person name="Berlin A."/>
            <person name="Brown A."/>
            <person name="Chapman S.B."/>
            <person name="Chen Z."/>
            <person name="Dunbar C."/>
            <person name="Freedman E."/>
            <person name="Gearin G."/>
            <person name="Goldberg J."/>
            <person name="Griggs A."/>
            <person name="Gujja S."/>
            <person name="Heiman D."/>
            <person name="Howarth C."/>
            <person name="Larson L."/>
            <person name="Lui A."/>
            <person name="MacDonald P.J.P."/>
            <person name="Montmayeur A."/>
            <person name="Murphy C."/>
            <person name="Neiman D."/>
            <person name="Pearson M."/>
            <person name="Priest M."/>
            <person name="Roberts A."/>
            <person name="Saif S."/>
            <person name="Shea T."/>
            <person name="Shenoy N."/>
            <person name="Sisk P."/>
            <person name="Stolte C."/>
            <person name="Sykes S."/>
            <person name="Wortman J."/>
            <person name="Nusbaum C."/>
            <person name="Birren B."/>
        </authorList>
    </citation>
    <scope>NUCLEOTIDE SEQUENCE [LARGE SCALE GENOMIC DNA]</scope>
    <source>
        <strain evidence="13">HOxBLS</strain>
    </source>
</reference>
<dbReference type="Pfam" id="PF00512">
    <property type="entry name" value="HisKA"/>
    <property type="match status" value="1"/>
</dbReference>
<evidence type="ECO:0000256" key="5">
    <source>
        <dbReference type="ARBA" id="ARBA00023012"/>
    </source>
</evidence>
<feature type="domain" description="Histidine kinase" evidence="10">
    <location>
        <begin position="295"/>
        <end position="519"/>
    </location>
</feature>
<keyword evidence="5" id="KW-0902">Two-component regulatory system</keyword>
<feature type="modified residue" description="4-aspartylphosphate" evidence="9">
    <location>
        <position position="587"/>
    </location>
</feature>
<dbReference type="InterPro" id="IPR036097">
    <property type="entry name" value="HisK_dim/P_sf"/>
</dbReference>
<dbReference type="PROSITE" id="PS50112">
    <property type="entry name" value="PAS"/>
    <property type="match status" value="1"/>
</dbReference>
<proteinExistence type="predicted"/>
<evidence type="ECO:0000259" key="10">
    <source>
        <dbReference type="PROSITE" id="PS50109"/>
    </source>
</evidence>
<dbReference type="InterPro" id="IPR000014">
    <property type="entry name" value="PAS"/>
</dbReference>
<dbReference type="CDD" id="cd00082">
    <property type="entry name" value="HisKA"/>
    <property type="match status" value="1"/>
</dbReference>
<feature type="domain" description="Response regulatory" evidence="11">
    <location>
        <begin position="676"/>
        <end position="797"/>
    </location>
</feature>
<dbReference type="InterPro" id="IPR036890">
    <property type="entry name" value="HATPase_C_sf"/>
</dbReference>
<evidence type="ECO:0000259" key="11">
    <source>
        <dbReference type="PROSITE" id="PS50110"/>
    </source>
</evidence>
<dbReference type="SMART" id="SM00448">
    <property type="entry name" value="REC"/>
    <property type="match status" value="2"/>
</dbReference>
<protein>
    <recommendedName>
        <fullName evidence="8">Virulence sensor protein BvgS</fullName>
        <ecNumber evidence="2">2.7.13.3</ecNumber>
    </recommendedName>
</protein>
<dbReference type="SUPFAM" id="SSF47384">
    <property type="entry name" value="Homodimeric domain of signal transducing histidine kinase"/>
    <property type="match status" value="1"/>
</dbReference>
<evidence type="ECO:0000256" key="4">
    <source>
        <dbReference type="ARBA" id="ARBA00022729"/>
    </source>
</evidence>
<dbReference type="Pfam" id="PF02518">
    <property type="entry name" value="HATPase_c"/>
    <property type="match status" value="1"/>
</dbReference>
<dbReference type="HOGENOM" id="CLU_000445_114_15_4"/>
<organism evidence="13 14">
    <name type="scientific">Oxalobacter paraformigenes</name>
    <dbReference type="NCBI Taxonomy" id="556268"/>
    <lineage>
        <taxon>Bacteria</taxon>
        <taxon>Pseudomonadati</taxon>
        <taxon>Pseudomonadota</taxon>
        <taxon>Betaproteobacteria</taxon>
        <taxon>Burkholderiales</taxon>
        <taxon>Oxalobacteraceae</taxon>
        <taxon>Oxalobacter</taxon>
    </lineage>
</organism>
<feature type="modified residue" description="4-aspartylphosphate" evidence="9">
    <location>
        <position position="728"/>
    </location>
</feature>
<dbReference type="PROSITE" id="PS50109">
    <property type="entry name" value="HIS_KIN"/>
    <property type="match status" value="1"/>
</dbReference>
<dbReference type="NCBIfam" id="TIGR00229">
    <property type="entry name" value="sensory_box"/>
    <property type="match status" value="1"/>
</dbReference>
<dbReference type="InterPro" id="IPR003661">
    <property type="entry name" value="HisK_dim/P_dom"/>
</dbReference>
<keyword evidence="14" id="KW-1185">Reference proteome</keyword>
<evidence type="ECO:0000256" key="6">
    <source>
        <dbReference type="ARBA" id="ARBA00023026"/>
    </source>
</evidence>
<dbReference type="InterPro" id="IPR003594">
    <property type="entry name" value="HATPase_dom"/>
</dbReference>
<dbReference type="PANTHER" id="PTHR45339:SF1">
    <property type="entry name" value="HYBRID SIGNAL TRANSDUCTION HISTIDINE KINASE J"/>
    <property type="match status" value="1"/>
</dbReference>
<evidence type="ECO:0000256" key="2">
    <source>
        <dbReference type="ARBA" id="ARBA00012438"/>
    </source>
</evidence>
<dbReference type="EC" id="2.7.13.3" evidence="2"/>
<dbReference type="PROSITE" id="PS50110">
    <property type="entry name" value="RESPONSE_REGULATORY"/>
    <property type="match status" value="2"/>
</dbReference>
<dbReference type="InterPro" id="IPR001789">
    <property type="entry name" value="Sig_transdc_resp-reg_receiver"/>
</dbReference>
<dbReference type="Gene3D" id="1.10.287.130">
    <property type="match status" value="1"/>
</dbReference>
<dbReference type="eggNOG" id="COG2205">
    <property type="taxonomic scope" value="Bacteria"/>
</dbReference>
<sequence>MEQNTGELSGTQSVADYEYNTLMRLLGVSVSKHLLDEHYTLIWANDFYYQLIGWPKEEYVARFHNRPDLYYADHPEEWNELVHAVTRAIRTHQNGYTLVTRMPRKDGSHVWVNISNVFGEEYINGYPVSYTVMTDVDDLVRMQKEQSITYDNLPGFVAKFQVNENGFLFLEGNERFRKFFGYKQNRADYGLSNLDTGKNRQAYAQHFPLMRKGKRVHFTLQAKDKTGGNVWLQVNADCIDRVHGNPVYLVIYIDITDITEQRELQKQLEERSEMLHNALQAAEQANKAKSDFLSQMSHDIRTPMNAIIGMTAIAGSHLDDKDRVRDCLQKITVSSRLLLGLINEVLDMSRIESGRISITEEEFSLNEMLQNIVTIIQPSIMAKRHAFDIQARELQHENVTGDPQHIQQVFLNILSNAVKYTPDGGKILLSIREKPSQTAGYGCYEFVFRDNGYGMKSEFLRKIFKPFERAEDAAVRAVQGTGLGMAISKNIVQMMDGDIQVESTYGNGSTFTVTLSLKLQDEEKNAFRLPGLSVLVVDDDRIACETTCERLEEIGLKGHWVLSGKEAIRKAVAAHEEKNDFSTIIIDLKMPDMDGIETTRRIREKIGPDIPIILISAYDWTEFETEARAAGVNGFIVKPMLKSSLVYAIKKYTLKEPVHSTFVESARQRRSFPGKRVLLVEDNDLNREIAEEILGQTGASVETAVNGQEALEKFCTRPEFYYDLIFMDLQMPVMDGLETTRQIRSLSRKDAKTVPILAMTANAFTEDVAATKAAGMNAHLAKPLDIGLLDQVMNRYLGEKILPTS</sequence>
<keyword evidence="6" id="KW-0843">Virulence</keyword>
<dbReference type="InterPro" id="IPR011006">
    <property type="entry name" value="CheY-like_superfamily"/>
</dbReference>
<dbReference type="SUPFAM" id="SSF55785">
    <property type="entry name" value="PYP-like sensor domain (PAS domain)"/>
    <property type="match status" value="2"/>
</dbReference>
<evidence type="ECO:0000313" key="14">
    <source>
        <dbReference type="Proteomes" id="UP000003973"/>
    </source>
</evidence>
<comment type="function">
    <text evidence="7">Member of the two-component regulatory system BvgS/BvgA. Phosphorylates BvgA via a four-step phosphorelay in response to environmental signals.</text>
</comment>
<dbReference type="Proteomes" id="UP000003973">
    <property type="component" value="Unassembled WGS sequence"/>
</dbReference>
<feature type="domain" description="PAS" evidence="12">
    <location>
        <begin position="34"/>
        <end position="92"/>
    </location>
</feature>
<dbReference type="eggNOG" id="COG0784">
    <property type="taxonomic scope" value="Bacteria"/>
</dbReference>
<dbReference type="Gene3D" id="3.30.450.20">
    <property type="entry name" value="PAS domain"/>
    <property type="match status" value="2"/>
</dbReference>
<keyword evidence="3 9" id="KW-0597">Phosphoprotein</keyword>